<organism evidence="2 3">
    <name type="scientific">Citricoccus parietis</name>
    <dbReference type="NCBI Taxonomy" id="592307"/>
    <lineage>
        <taxon>Bacteria</taxon>
        <taxon>Bacillati</taxon>
        <taxon>Actinomycetota</taxon>
        <taxon>Actinomycetes</taxon>
        <taxon>Micrococcales</taxon>
        <taxon>Micrococcaceae</taxon>
        <taxon>Citricoccus</taxon>
    </lineage>
</organism>
<reference evidence="2 3" key="1">
    <citation type="submission" date="2024-09" db="EMBL/GenBank/DDBJ databases">
        <authorList>
            <person name="Sun Q."/>
            <person name="Mori K."/>
        </authorList>
    </citation>
    <scope>NUCLEOTIDE SEQUENCE [LARGE SCALE GENOMIC DNA]</scope>
    <source>
        <strain evidence="2 3">CCM 7609</strain>
    </source>
</reference>
<keyword evidence="3" id="KW-1185">Reference proteome</keyword>
<feature type="compositionally biased region" description="Low complexity" evidence="1">
    <location>
        <begin position="1"/>
        <end position="10"/>
    </location>
</feature>
<name>A0ABV5G048_9MICC</name>
<proteinExistence type="predicted"/>
<comment type="caution">
    <text evidence="2">The sequence shown here is derived from an EMBL/GenBank/DDBJ whole genome shotgun (WGS) entry which is preliminary data.</text>
</comment>
<feature type="region of interest" description="Disordered" evidence="1">
    <location>
        <begin position="62"/>
        <end position="84"/>
    </location>
</feature>
<feature type="region of interest" description="Disordered" evidence="1">
    <location>
        <begin position="1"/>
        <end position="34"/>
    </location>
</feature>
<accession>A0ABV5G048</accession>
<sequence>MLAGTSGTPPSGRPPGPASGRTCAVARASAHARSPPWTVWCTPCNRAPWTAPTRSGICWPMTSARPCDRPPPPSPWGSRPPPAI</sequence>
<protein>
    <submittedName>
        <fullName evidence="2">Uncharacterized protein</fullName>
    </submittedName>
</protein>
<feature type="compositionally biased region" description="Pro residues" evidence="1">
    <location>
        <begin position="69"/>
        <end position="84"/>
    </location>
</feature>
<evidence type="ECO:0000313" key="2">
    <source>
        <dbReference type="EMBL" id="MFB9072034.1"/>
    </source>
</evidence>
<gene>
    <name evidence="2" type="ORF">ACFFX0_12795</name>
</gene>
<dbReference type="Proteomes" id="UP001589575">
    <property type="component" value="Unassembled WGS sequence"/>
</dbReference>
<evidence type="ECO:0000313" key="3">
    <source>
        <dbReference type="Proteomes" id="UP001589575"/>
    </source>
</evidence>
<evidence type="ECO:0000256" key="1">
    <source>
        <dbReference type="SAM" id="MobiDB-lite"/>
    </source>
</evidence>
<dbReference type="EMBL" id="JBHMFI010000001">
    <property type="protein sequence ID" value="MFB9072034.1"/>
    <property type="molecule type" value="Genomic_DNA"/>
</dbReference>